<dbReference type="EMBL" id="BMJW01000001">
    <property type="protein sequence ID" value="GGG90074.1"/>
    <property type="molecule type" value="Genomic_DNA"/>
</dbReference>
<dbReference type="Proteomes" id="UP000633278">
    <property type="component" value="Unassembled WGS sequence"/>
</dbReference>
<organism evidence="1 2">
    <name type="scientific">Polaribacter pacificus</name>
    <dbReference type="NCBI Taxonomy" id="1775173"/>
    <lineage>
        <taxon>Bacteria</taxon>
        <taxon>Pseudomonadati</taxon>
        <taxon>Bacteroidota</taxon>
        <taxon>Flavobacteriia</taxon>
        <taxon>Flavobacteriales</taxon>
        <taxon>Flavobacteriaceae</taxon>
    </lineage>
</organism>
<keyword evidence="2" id="KW-1185">Reference proteome</keyword>
<accession>A0A917HU06</accession>
<comment type="caution">
    <text evidence="1">The sequence shown here is derived from an EMBL/GenBank/DDBJ whole genome shotgun (WGS) entry which is preliminary data.</text>
</comment>
<dbReference type="RefSeq" id="WP_188597532.1">
    <property type="nucleotide sequence ID" value="NZ_BMJW01000001.1"/>
</dbReference>
<protein>
    <submittedName>
        <fullName evidence="1">Uncharacterized protein</fullName>
    </submittedName>
</protein>
<reference evidence="1" key="1">
    <citation type="journal article" date="2014" name="Int. J. Syst. Evol. Microbiol.">
        <title>Complete genome sequence of Corynebacterium casei LMG S-19264T (=DSM 44701T), isolated from a smear-ripened cheese.</title>
        <authorList>
            <consortium name="US DOE Joint Genome Institute (JGI-PGF)"/>
            <person name="Walter F."/>
            <person name="Albersmeier A."/>
            <person name="Kalinowski J."/>
            <person name="Ruckert C."/>
        </authorList>
    </citation>
    <scope>NUCLEOTIDE SEQUENCE</scope>
    <source>
        <strain evidence="1">CGMCC 1.15763</strain>
    </source>
</reference>
<gene>
    <name evidence="1" type="ORF">GCM10011416_03320</name>
</gene>
<evidence type="ECO:0000313" key="2">
    <source>
        <dbReference type="Proteomes" id="UP000633278"/>
    </source>
</evidence>
<dbReference type="AlphaFoldDB" id="A0A917HU06"/>
<sequence>MTAKLHIVSFEIPFPANYGGVIDVFYKLKALHTEGVEIYLHCFTADREKASTLEKYCKEVYYYQRKSLVMSLFSSLPVLVKSRSNVLLIKRLQETDAPILFEGLHTSYPLSQVNFNQKTFIRAHNIEHDYYRGLAASETSLWKKIFFQSEAKKLDRYEAICNKATGICTISPFEQDYFSKKFGTKAQYIPVFHEATNLRHTEPKGQTVAYHGDLRLSDNIKAANFIVDCYADSPYKLVIGGNSLPAKMQKRIDGLANVTFVNISDPKVLDNLFNEAQVHVLITYQKTGIKLKLLNSLHKGRYIIANSPMIEDTGLENNCQLANTKEEFLAATKRVMDLNFSEENRKERMEALSSFDPQNSAKKLVELIFK</sequence>
<proteinExistence type="predicted"/>
<name>A0A917HU06_9FLAO</name>
<dbReference type="SUPFAM" id="SSF53756">
    <property type="entry name" value="UDP-Glycosyltransferase/glycogen phosphorylase"/>
    <property type="match status" value="1"/>
</dbReference>
<evidence type="ECO:0000313" key="1">
    <source>
        <dbReference type="EMBL" id="GGG90074.1"/>
    </source>
</evidence>
<reference evidence="1" key="2">
    <citation type="submission" date="2020-09" db="EMBL/GenBank/DDBJ databases">
        <authorList>
            <person name="Sun Q."/>
            <person name="Zhou Y."/>
        </authorList>
    </citation>
    <scope>NUCLEOTIDE SEQUENCE</scope>
    <source>
        <strain evidence="1">CGMCC 1.15763</strain>
    </source>
</reference>